<feature type="non-terminal residue" evidence="1">
    <location>
        <position position="1"/>
    </location>
</feature>
<comment type="caution">
    <text evidence="1">The sequence shown here is derived from an EMBL/GenBank/DDBJ whole genome shotgun (WGS) entry which is preliminary data.</text>
</comment>
<evidence type="ECO:0000313" key="1">
    <source>
        <dbReference type="EMBL" id="KAH0629579.1"/>
    </source>
</evidence>
<evidence type="ECO:0000313" key="2">
    <source>
        <dbReference type="Proteomes" id="UP000826234"/>
    </source>
</evidence>
<sequence length="136" mass="15381">CQSMILLAILPKKLLKKFKNATDTRGMVKVQLRYCISQKPIPLLYASRLTHLFLPCLPSAQCCNQVTIAEPQRKNRSAEGPVVSFCINSSDVSITQLEGDRRQNLVDELHTRHRQLQASFKNEGTEPDVIRYGIIS</sequence>
<dbReference type="EMBL" id="JAIPUX010000439">
    <property type="protein sequence ID" value="KAH0629579.1"/>
    <property type="molecule type" value="Genomic_DNA"/>
</dbReference>
<accession>A0ABQ7TIJ4</accession>
<dbReference type="Proteomes" id="UP000826234">
    <property type="component" value="Unassembled WGS sequence"/>
</dbReference>
<proteinExistence type="predicted"/>
<keyword evidence="2" id="KW-1185">Reference proteome</keyword>
<organism evidence="1 2">
    <name type="scientific">Phrynosoma platyrhinos</name>
    <name type="common">Desert horned lizard</name>
    <dbReference type="NCBI Taxonomy" id="52577"/>
    <lineage>
        <taxon>Eukaryota</taxon>
        <taxon>Metazoa</taxon>
        <taxon>Chordata</taxon>
        <taxon>Craniata</taxon>
        <taxon>Vertebrata</taxon>
        <taxon>Euteleostomi</taxon>
        <taxon>Lepidosauria</taxon>
        <taxon>Squamata</taxon>
        <taxon>Bifurcata</taxon>
        <taxon>Unidentata</taxon>
        <taxon>Episquamata</taxon>
        <taxon>Toxicofera</taxon>
        <taxon>Iguania</taxon>
        <taxon>Phrynosomatidae</taxon>
        <taxon>Phrynosomatinae</taxon>
        <taxon>Phrynosoma</taxon>
    </lineage>
</organism>
<name>A0ABQ7TIJ4_PHRPL</name>
<protein>
    <submittedName>
        <fullName evidence="1">Uncharacterized protein</fullName>
    </submittedName>
</protein>
<gene>
    <name evidence="1" type="ORF">JD844_011753</name>
</gene>
<reference evidence="1 2" key="1">
    <citation type="journal article" date="2022" name="Gigascience">
        <title>A chromosome-level genome assembly and annotation of the desert horned lizard, Phrynosoma platyrhinos, provides insight into chromosomal rearrangements among reptiles.</title>
        <authorList>
            <person name="Koochekian N."/>
            <person name="Ascanio A."/>
            <person name="Farleigh K."/>
            <person name="Card D.C."/>
            <person name="Schield D.R."/>
            <person name="Castoe T.A."/>
            <person name="Jezkova T."/>
        </authorList>
    </citation>
    <scope>NUCLEOTIDE SEQUENCE [LARGE SCALE GENOMIC DNA]</scope>
    <source>
        <strain evidence="1">NK-2021</strain>
    </source>
</reference>